<dbReference type="EMBL" id="ML210979">
    <property type="protein sequence ID" value="TFK93593.1"/>
    <property type="molecule type" value="Genomic_DNA"/>
</dbReference>
<dbReference type="Pfam" id="PF02263">
    <property type="entry name" value="GBP"/>
    <property type="match status" value="1"/>
</dbReference>
<dbReference type="Gene3D" id="3.40.50.410">
    <property type="entry name" value="von Willebrand factor, type A domain"/>
    <property type="match status" value="1"/>
</dbReference>
<dbReference type="SUPFAM" id="SSF53300">
    <property type="entry name" value="vWA-like"/>
    <property type="match status" value="1"/>
</dbReference>
<evidence type="ECO:0000313" key="3">
    <source>
        <dbReference type="EMBL" id="TFK93593.1"/>
    </source>
</evidence>
<name>A0A5C3Q576_9APHY</name>
<dbReference type="Pfam" id="PF13519">
    <property type="entry name" value="VWA_2"/>
    <property type="match status" value="1"/>
</dbReference>
<dbReference type="GO" id="GO:0003924">
    <property type="term" value="F:GTPase activity"/>
    <property type="evidence" value="ECO:0007669"/>
    <property type="project" value="InterPro"/>
</dbReference>
<organism evidence="3 4">
    <name type="scientific">Polyporus arcularius HHB13444</name>
    <dbReference type="NCBI Taxonomy" id="1314778"/>
    <lineage>
        <taxon>Eukaryota</taxon>
        <taxon>Fungi</taxon>
        <taxon>Dikarya</taxon>
        <taxon>Basidiomycota</taxon>
        <taxon>Agaricomycotina</taxon>
        <taxon>Agaricomycetes</taxon>
        <taxon>Polyporales</taxon>
        <taxon>Polyporaceae</taxon>
        <taxon>Polyporus</taxon>
    </lineage>
</organism>
<dbReference type="SMART" id="SM00327">
    <property type="entry name" value="VWA"/>
    <property type="match status" value="1"/>
</dbReference>
<dbReference type="Proteomes" id="UP000308197">
    <property type="component" value="Unassembled WGS sequence"/>
</dbReference>
<dbReference type="GO" id="GO:0005525">
    <property type="term" value="F:GTP binding"/>
    <property type="evidence" value="ECO:0007669"/>
    <property type="project" value="InterPro"/>
</dbReference>
<accession>A0A5C3Q576</accession>
<dbReference type="PROSITE" id="PS50234">
    <property type="entry name" value="VWFA"/>
    <property type="match status" value="1"/>
</dbReference>
<dbReference type="STRING" id="1314778.A0A5C3Q576"/>
<dbReference type="SUPFAM" id="SSF52540">
    <property type="entry name" value="P-loop containing nucleoside triphosphate hydrolases"/>
    <property type="match status" value="1"/>
</dbReference>
<dbReference type="InterPro" id="IPR027417">
    <property type="entry name" value="P-loop_NTPase"/>
</dbReference>
<dbReference type="Gene3D" id="3.40.50.300">
    <property type="entry name" value="P-loop containing nucleotide triphosphate hydrolases"/>
    <property type="match status" value="1"/>
</dbReference>
<gene>
    <name evidence="3" type="ORF">K466DRAFT_91996</name>
</gene>
<dbReference type="InterPro" id="IPR015894">
    <property type="entry name" value="Guanylate-bd_N"/>
</dbReference>
<keyword evidence="4" id="KW-1185">Reference proteome</keyword>
<feature type="region of interest" description="Disordered" evidence="1">
    <location>
        <begin position="1035"/>
        <end position="1066"/>
    </location>
</feature>
<evidence type="ECO:0000259" key="2">
    <source>
        <dbReference type="PROSITE" id="PS50234"/>
    </source>
</evidence>
<feature type="compositionally biased region" description="Polar residues" evidence="1">
    <location>
        <begin position="1043"/>
        <end position="1053"/>
    </location>
</feature>
<reference evidence="3 4" key="1">
    <citation type="journal article" date="2019" name="Nat. Ecol. Evol.">
        <title>Megaphylogeny resolves global patterns of mushroom evolution.</title>
        <authorList>
            <person name="Varga T."/>
            <person name="Krizsan K."/>
            <person name="Foldi C."/>
            <person name="Dima B."/>
            <person name="Sanchez-Garcia M."/>
            <person name="Sanchez-Ramirez S."/>
            <person name="Szollosi G.J."/>
            <person name="Szarkandi J.G."/>
            <person name="Papp V."/>
            <person name="Albert L."/>
            <person name="Andreopoulos W."/>
            <person name="Angelini C."/>
            <person name="Antonin V."/>
            <person name="Barry K.W."/>
            <person name="Bougher N.L."/>
            <person name="Buchanan P."/>
            <person name="Buyck B."/>
            <person name="Bense V."/>
            <person name="Catcheside P."/>
            <person name="Chovatia M."/>
            <person name="Cooper J."/>
            <person name="Damon W."/>
            <person name="Desjardin D."/>
            <person name="Finy P."/>
            <person name="Geml J."/>
            <person name="Haridas S."/>
            <person name="Hughes K."/>
            <person name="Justo A."/>
            <person name="Karasinski D."/>
            <person name="Kautmanova I."/>
            <person name="Kiss B."/>
            <person name="Kocsube S."/>
            <person name="Kotiranta H."/>
            <person name="LaButti K.M."/>
            <person name="Lechner B.E."/>
            <person name="Liimatainen K."/>
            <person name="Lipzen A."/>
            <person name="Lukacs Z."/>
            <person name="Mihaltcheva S."/>
            <person name="Morgado L.N."/>
            <person name="Niskanen T."/>
            <person name="Noordeloos M.E."/>
            <person name="Ohm R.A."/>
            <person name="Ortiz-Santana B."/>
            <person name="Ovrebo C."/>
            <person name="Racz N."/>
            <person name="Riley R."/>
            <person name="Savchenko A."/>
            <person name="Shiryaev A."/>
            <person name="Soop K."/>
            <person name="Spirin V."/>
            <person name="Szebenyi C."/>
            <person name="Tomsovsky M."/>
            <person name="Tulloss R.E."/>
            <person name="Uehling J."/>
            <person name="Grigoriev I.V."/>
            <person name="Vagvolgyi C."/>
            <person name="Papp T."/>
            <person name="Martin F.M."/>
            <person name="Miettinen O."/>
            <person name="Hibbett D.S."/>
            <person name="Nagy L.G."/>
        </authorList>
    </citation>
    <scope>NUCLEOTIDE SEQUENCE [LARGE SCALE GENOMIC DNA]</scope>
    <source>
        <strain evidence="3 4">HHB13444</strain>
    </source>
</reference>
<dbReference type="PANTHER" id="PTHR22796">
    <property type="entry name" value="URG4-RELATED"/>
    <property type="match status" value="1"/>
</dbReference>
<sequence length="1824" mass="203262">MCRVPPLPRQTVSGEFRLVNVLLIMAVGRLAELALLYRPIHDLLHATLEAEILNSVPSSVFRERKARLLALDLVLRDHPELTDQQREELLTRLLKSNSDVIDLPTDALPSRPVRNKGWHNLFGLLSDTPVSSSVTSTRTIQLREDTLHMDDRIFLSCLGDFADRSPLLADDVGKIVELTHKHLSTAVSAKAKELSTKFHQIQLQTCHAQVRQEVEAEKTKALDEVRIDLVREFMRHADDAATGARSAAVVEISEIRVSEQLSSFGGARMYKVKSSETRYSPPEDRYTLYPLELSERDIHLMREGASDHVPSPIVRAHSASAFTLPGNSEVVYMHLLPDSRCLLVVRNGSGDCLIYASPVSAIDHVVHKKAVKKFSRDKLGDQLLLAYDETKRVLALCTMTADSPIYLHTFTFDQNYTSLRGMGSHVNLSTWYDSPVTMKHMEFISATEELLFVDDLSRARIFSLVSRQFRPAKLQLSRNIQAVHSSPEGSCFLVAERSTEDGDAIIFRAYHWSSFGSSEGIKVDIPSNYFEHGLCQVVTSFFASSNVHLMSLDRDENLLRSISLTITRKDTEFSFREEGDRLGSRPGDQTQIHNSLVDCHAELWTRFPVVPAVRRATTTSSFALRRPRCLTFVSDESRKPVATHFAALIQTFERTTRKPVGDELKNIYITSVDHSTFFSALPFVSSTFCAGEWITELLCLIPIQIAMTKDNQFIPLKDGVWSTDFETSLLGAEVAHIVDSISFGWYESIFQSYLATKPVRVVSSMGEQSVGKSFALNHLLDASFAGSAMRTTEGVWMSVTPTDDSLIVALDFEGVHSMERSVQEDTLLVLFNTAISNLVLFRNNYAMSRDIAGLFHSFQSSASVLNPEANPMLFQSALMIIIKDVPDADKEGIKREFQHKFQQIVAAEQGNNFITRLHGNRLNIVPWPVIESKHFYTMFKAVKKRLDQQPVTHSGGAIFLQTLKTLMAKLKANDWGAMSQNMASHRVHLLLLLLPKALAFGASEIVPEVEPLIVSIGLRPFSPIHLLYRGRSRISTKPPPSTPRTLHCTSSWVRQDRRSSRAPRKKHCVRSALAGSLMSSGQRGPTVSGNKDYSVSSTTSWICALFTLTRGCRRTYRGSLRHIPTSSGSSEFSPAPPSTLRPVSECAMRSVHCQACNLGCLRAFHHEGSHNCLTDHVCVHMCQFVDEVHDGIERCGLPAGHPGSHLCDVTAHCCGKPCKLSDKKGCQRACVKRVDHDDEGHACSATIHECGHPCDLSAVTHSNSRTFSCDGLCRVASDVSHEVHRCENVQCPIECQLCKRLCSVHDHFHGMTIGAVHLCGQEHPCTALCQGGTCHIETSPQSVEATFTGRYESFQYTKYNQDAKRLPCAVIIPADKVEHEGDHMHDLGPRPFHFCNARCPDCGYYCTLPLGHTQQEHETLHGSMSKTSWAVEGPDGTVLEVNGRRFGQNDDGAPMLCSMYCRSLGRHVHVDWCRRANDPAGCGGPEHAHILVHMQPRPSEAKDWITHRLYWERTGFRDPYSQEDQAYFTKCDRMCSDPEHEATTQGPAQPSYCTLPILHPRHGLEQQAPAGVGYVSNDGHLFHCTNPADLRPTFHVIFVIDRSGSMDSRNPRPLNDTPTTRLIRRTHDNRLGAVFQSLQSFWDARRHMVGGDGARRDAYTVILFNNDATTAISHDFARTPEQLLSTVLQYRATTGTDFSVALRTAQAAMETHWSTERMPVIIFLSDGHGRVADDIMRNLCRRALALGSPVSFHGVAFGSGINSLQRMAEVAQGVERQATQEQLRRAVPSSFTEALTTVQLADTFLGLANSLAKPRGALFRGRVN</sequence>
<proteinExistence type="predicted"/>
<dbReference type="InterPro" id="IPR036465">
    <property type="entry name" value="vWFA_dom_sf"/>
</dbReference>
<dbReference type="InParanoid" id="A0A5C3Q576"/>
<dbReference type="InterPro" id="IPR002035">
    <property type="entry name" value="VWF_A"/>
</dbReference>
<dbReference type="CDD" id="cd00198">
    <property type="entry name" value="vWFA"/>
    <property type="match status" value="1"/>
</dbReference>
<protein>
    <recommendedName>
        <fullName evidence="2">VWFA domain-containing protein</fullName>
    </recommendedName>
</protein>
<feature type="domain" description="VWFA" evidence="2">
    <location>
        <begin position="1595"/>
        <end position="1795"/>
    </location>
</feature>
<evidence type="ECO:0000256" key="1">
    <source>
        <dbReference type="SAM" id="MobiDB-lite"/>
    </source>
</evidence>
<dbReference type="PANTHER" id="PTHR22796:SF1">
    <property type="entry name" value="VWFA DOMAIN-CONTAINING PROTEIN"/>
    <property type="match status" value="1"/>
</dbReference>
<evidence type="ECO:0000313" key="4">
    <source>
        <dbReference type="Proteomes" id="UP000308197"/>
    </source>
</evidence>